<protein>
    <submittedName>
        <fullName evidence="2">Uncharacterized protein</fullName>
    </submittedName>
</protein>
<gene>
    <name evidence="2" type="ORF">QS748_02760</name>
</gene>
<feature type="region of interest" description="Disordered" evidence="1">
    <location>
        <begin position="416"/>
        <end position="568"/>
    </location>
</feature>
<dbReference type="Proteomes" id="UP001178148">
    <property type="component" value="Unassembled WGS sequence"/>
</dbReference>
<organism evidence="2 3">
    <name type="scientific">Candidatus Endonucleibacter bathymodioli</name>
    <dbReference type="NCBI Taxonomy" id="539814"/>
    <lineage>
        <taxon>Bacteria</taxon>
        <taxon>Pseudomonadati</taxon>
        <taxon>Pseudomonadota</taxon>
        <taxon>Gammaproteobacteria</taxon>
        <taxon>Oceanospirillales</taxon>
        <taxon>Endozoicomonadaceae</taxon>
        <taxon>Candidatus Endonucleibacter</taxon>
    </lineage>
</organism>
<proteinExistence type="predicted"/>
<dbReference type="AlphaFoldDB" id="A0AA90NTY3"/>
<name>A0AA90NTY3_9GAMM</name>
<feature type="compositionally biased region" description="Basic and acidic residues" evidence="1">
    <location>
        <begin position="530"/>
        <end position="565"/>
    </location>
</feature>
<accession>A0AA90NTY3</accession>
<comment type="caution">
    <text evidence="2">The sequence shown here is derived from an EMBL/GenBank/DDBJ whole genome shotgun (WGS) entry which is preliminary data.</text>
</comment>
<keyword evidence="3" id="KW-1185">Reference proteome</keyword>
<reference evidence="2 3" key="1">
    <citation type="journal article" date="2023" name="bioRxiv">
        <title>An intranuclear bacterial parasite of deep-sea mussels expresses apoptosis inhibitors acquired from its host.</title>
        <authorList>
            <person name="Gonzalez Porras M.A."/>
            <person name="Assie A."/>
            <person name="Tietjen M."/>
            <person name="Violette M."/>
            <person name="Kleiner M."/>
            <person name="Gruber-Vodicka H."/>
            <person name="Dubilier N."/>
            <person name="Leisch N."/>
        </authorList>
    </citation>
    <scope>NUCLEOTIDE SEQUENCE [LARGE SCALE GENOMIC DNA]</scope>
    <source>
        <strain evidence="2">IAP13</strain>
    </source>
</reference>
<evidence type="ECO:0000313" key="2">
    <source>
        <dbReference type="EMBL" id="MDP0588168.1"/>
    </source>
</evidence>
<evidence type="ECO:0000313" key="3">
    <source>
        <dbReference type="Proteomes" id="UP001178148"/>
    </source>
</evidence>
<dbReference type="EMBL" id="JASXSV010000003">
    <property type="protein sequence ID" value="MDP0588168.1"/>
    <property type="molecule type" value="Genomic_DNA"/>
</dbReference>
<feature type="compositionally biased region" description="Basic and acidic residues" evidence="1">
    <location>
        <begin position="490"/>
        <end position="520"/>
    </location>
</feature>
<sequence>MEDAMRGIGGQPVNYSLPSVVKSGEDKEVVGAGLIGSDTKLQMMKKEENAIIHQLEHRPTLMEPKEMGMQAQAAANQVASKDLAGLGAAVESASQETAVTMVRVQLGIQTPQDQEVLQRNTAVLSGASNYIDSLFKDKGKLTEEDKAALLGGQGFDDQKIKNLLRSQSDPGAFQASVKEKHGDAYTQRKADLVGMGYDNDQADIVLSLSDDRLMGDDLSKSQLKKLFNNNPEAKQLVDIGFDENKIKELLSLVNKGVMPKGSLAGSENMIKLLGRMGFDEKTAKILLSTGSPDKLKEQLSLLNRLEGYPNVSKKLLSLAQSAQRMSDSPNKAFLEESLKQQADIFVVLSLIHQMSVQQRRYAREARSAEYDSAKQSVLNQVEHIKKAAVLTLVADVVQGSMSIAGGALSMKAGASGVKIKGPKGKGSNSAASTKIDDVEVRSSAQGAKNSGKTSSKDDVDGSSSGKKKTSKKNADSDDNAAQTRLKSTNKKTEAKTQDKQQSEKDANASAKKKSEEKLDSQQDEIQQSEQNKKEVTIDQDKHAEQQKAADLDSTKQQKRQMDMGRRQGQAMAANSIFTGTGQAVGGLFKFAAADEAAEQKKDEAIQKTHENAAQSWNEWMQLQQDQVKNCQTKIDEISRIHFDNLKNLSRG</sequence>
<evidence type="ECO:0000256" key="1">
    <source>
        <dbReference type="SAM" id="MobiDB-lite"/>
    </source>
</evidence>